<dbReference type="PANTHER" id="PTHR11689">
    <property type="entry name" value="CHLORIDE CHANNEL PROTEIN CLC FAMILY MEMBER"/>
    <property type="match status" value="1"/>
</dbReference>
<dbReference type="SUPFAM" id="SSF81340">
    <property type="entry name" value="Clc chloride channel"/>
    <property type="match status" value="1"/>
</dbReference>
<evidence type="ECO:0008006" key="10">
    <source>
        <dbReference type="Google" id="ProtNLM"/>
    </source>
</evidence>
<sequence>EDALPTTTSTSFFQKGREFESVYVNHKYTDEEKEQLATYESVDYLPPHSSVYKNWLKRQPSRLDWDRWVMMGLIGFTVGFIGFLMHQLIDVIAEVKWEKASEYVKDEDFAMAWIWVMGFSVLFVIVGSLPVVYYRPSAGGSGIPELIGFLNGTVVRHIFNVKTMVVKFFSCVCAVGAGLPVGPEGPMIHLGTALVIHSFVGVLVAAGLSQFKSETLKINLPFFERFRNTEDRRNFISAGAAAGVASAFGAPVGGLLFSMEEVSSFWNMKLSWQTFFCCMVSTFTTDVFNSAFTGFRYQGDFGLFKTEKYIIFQVSHGIALNLLAFIPAAIIGAIGGLLGALFTFLNLKIARFRRYHIGNIKSKGWKNLAKLVEPIFIMLIMSTASVFLPAAFSCTPFECGFTAKVATLLFVTGEKAIHHLYSRETPFELGYASLFTVLIVYFLLACWSAGSAISSGLVVPML</sequence>
<evidence type="ECO:0000256" key="2">
    <source>
        <dbReference type="ARBA" id="ARBA00022692"/>
    </source>
</evidence>
<dbReference type="AlphaFoldDB" id="A7SPQ0"/>
<dbReference type="eggNOG" id="KOG0474">
    <property type="taxonomic scope" value="Eukaryota"/>
</dbReference>
<feature type="transmembrane region" description="Helical" evidence="7">
    <location>
        <begin position="68"/>
        <end position="89"/>
    </location>
</feature>
<organism evidence="8 9">
    <name type="scientific">Nematostella vectensis</name>
    <name type="common">Starlet sea anemone</name>
    <dbReference type="NCBI Taxonomy" id="45351"/>
    <lineage>
        <taxon>Eukaryota</taxon>
        <taxon>Metazoa</taxon>
        <taxon>Cnidaria</taxon>
        <taxon>Anthozoa</taxon>
        <taxon>Hexacorallia</taxon>
        <taxon>Actiniaria</taxon>
        <taxon>Edwardsiidae</taxon>
        <taxon>Nematostella</taxon>
    </lineage>
</organism>
<name>A7SPQ0_NEMVE</name>
<dbReference type="GO" id="GO:0015108">
    <property type="term" value="F:chloride transmembrane transporter activity"/>
    <property type="evidence" value="ECO:0007669"/>
    <property type="project" value="InterPro"/>
</dbReference>
<dbReference type="HOGENOM" id="CLU_003181_4_2_1"/>
<keyword evidence="9" id="KW-1185">Reference proteome</keyword>
<feature type="transmembrane region" description="Helical" evidence="7">
    <location>
        <begin position="164"/>
        <end position="181"/>
    </location>
</feature>
<keyword evidence="3" id="KW-0677">Repeat</keyword>
<dbReference type="EMBL" id="DS469736">
    <property type="protein sequence ID" value="EDO34292.1"/>
    <property type="molecule type" value="Genomic_DNA"/>
</dbReference>
<evidence type="ECO:0000256" key="3">
    <source>
        <dbReference type="ARBA" id="ARBA00022737"/>
    </source>
</evidence>
<dbReference type="PRINTS" id="PR00762">
    <property type="entry name" value="CLCHANNEL"/>
</dbReference>
<keyword evidence="5" id="KW-0129">CBS domain</keyword>
<keyword evidence="2 7" id="KW-0812">Transmembrane</keyword>
<keyword evidence="4 7" id="KW-1133">Transmembrane helix</keyword>
<dbReference type="PANTHER" id="PTHR11689:SF89">
    <property type="entry name" value="CHLORIDE CHANNEL PROTEIN"/>
    <property type="match status" value="1"/>
</dbReference>
<protein>
    <recommendedName>
        <fullName evidence="10">Chloride channel protein</fullName>
    </recommendedName>
</protein>
<accession>A7SPQ0</accession>
<evidence type="ECO:0000313" key="9">
    <source>
        <dbReference type="Proteomes" id="UP000001593"/>
    </source>
</evidence>
<dbReference type="InterPro" id="IPR001807">
    <property type="entry name" value="ClC"/>
</dbReference>
<dbReference type="InterPro" id="IPR014743">
    <property type="entry name" value="Cl-channel_core"/>
</dbReference>
<dbReference type="Proteomes" id="UP000001593">
    <property type="component" value="Unassembled WGS sequence"/>
</dbReference>
<keyword evidence="6 7" id="KW-0472">Membrane</keyword>
<feature type="transmembrane region" description="Helical" evidence="7">
    <location>
        <begin position="235"/>
        <end position="259"/>
    </location>
</feature>
<dbReference type="Gene3D" id="1.10.3080.10">
    <property type="entry name" value="Clc chloride channel"/>
    <property type="match status" value="1"/>
</dbReference>
<gene>
    <name evidence="8" type="ORF">NEMVEDRAFT_v1g126282</name>
</gene>
<dbReference type="InterPro" id="IPR051280">
    <property type="entry name" value="Cl-channel/antiporter"/>
</dbReference>
<dbReference type="Pfam" id="PF00654">
    <property type="entry name" value="Voltage_CLC"/>
    <property type="match status" value="1"/>
</dbReference>
<feature type="non-terminal residue" evidence="8">
    <location>
        <position position="1"/>
    </location>
</feature>
<evidence type="ECO:0000313" key="8">
    <source>
        <dbReference type="EMBL" id="EDO34292.1"/>
    </source>
</evidence>
<evidence type="ECO:0000256" key="5">
    <source>
        <dbReference type="ARBA" id="ARBA00023122"/>
    </source>
</evidence>
<evidence type="ECO:0000256" key="4">
    <source>
        <dbReference type="ARBA" id="ARBA00022989"/>
    </source>
</evidence>
<evidence type="ECO:0000256" key="1">
    <source>
        <dbReference type="ARBA" id="ARBA00004141"/>
    </source>
</evidence>
<feature type="transmembrane region" description="Helical" evidence="7">
    <location>
        <begin position="431"/>
        <end position="459"/>
    </location>
</feature>
<proteinExistence type="predicted"/>
<evidence type="ECO:0000256" key="6">
    <source>
        <dbReference type="ARBA" id="ARBA00023136"/>
    </source>
</evidence>
<dbReference type="PhylomeDB" id="A7SPQ0"/>
<feature type="transmembrane region" description="Helical" evidence="7">
    <location>
        <begin position="368"/>
        <end position="388"/>
    </location>
</feature>
<dbReference type="GO" id="GO:0016020">
    <property type="term" value="C:membrane"/>
    <property type="evidence" value="ECO:0007669"/>
    <property type="project" value="UniProtKB-SubCell"/>
</dbReference>
<comment type="subcellular location">
    <subcellularLocation>
        <location evidence="1">Membrane</location>
        <topology evidence="1">Multi-pass membrane protein</topology>
    </subcellularLocation>
</comment>
<feature type="transmembrane region" description="Helical" evidence="7">
    <location>
        <begin position="109"/>
        <end position="134"/>
    </location>
</feature>
<dbReference type="FunFam" id="1.10.3080.10:FF:000023">
    <property type="entry name" value="Chloride channel protein"/>
    <property type="match status" value="1"/>
</dbReference>
<feature type="transmembrane region" description="Helical" evidence="7">
    <location>
        <begin position="187"/>
        <end position="208"/>
    </location>
</feature>
<reference evidence="8 9" key="1">
    <citation type="journal article" date="2007" name="Science">
        <title>Sea anemone genome reveals ancestral eumetazoan gene repertoire and genomic organization.</title>
        <authorList>
            <person name="Putnam N.H."/>
            <person name="Srivastava M."/>
            <person name="Hellsten U."/>
            <person name="Dirks B."/>
            <person name="Chapman J."/>
            <person name="Salamov A."/>
            <person name="Terry A."/>
            <person name="Shapiro H."/>
            <person name="Lindquist E."/>
            <person name="Kapitonov V.V."/>
            <person name="Jurka J."/>
            <person name="Genikhovich G."/>
            <person name="Grigoriev I.V."/>
            <person name="Lucas S.M."/>
            <person name="Steele R.E."/>
            <person name="Finnerty J.R."/>
            <person name="Technau U."/>
            <person name="Martindale M.Q."/>
            <person name="Rokhsar D.S."/>
        </authorList>
    </citation>
    <scope>NUCLEOTIDE SEQUENCE [LARGE SCALE GENOMIC DNA]</scope>
    <source>
        <strain evidence="9">CH2 X CH6</strain>
    </source>
</reference>
<evidence type="ECO:0000256" key="7">
    <source>
        <dbReference type="SAM" id="Phobius"/>
    </source>
</evidence>
<dbReference type="OMA" id="IETICHY"/>
<dbReference type="InParanoid" id="A7SPQ0"/>
<feature type="transmembrane region" description="Helical" evidence="7">
    <location>
        <begin position="322"/>
        <end position="347"/>
    </location>
</feature>